<dbReference type="AlphaFoldDB" id="A0A2S9QH47"/>
<sequence>MQWPCRRPWSSPRVGCPPGQLDRETGTSQGERAGCRGRGVLSYRYGIQASKAARFSAGAYRQTPIFVSWLRPLPSSGMMPFCCEESMLKTSLSLAFALLVSAAQAQTQAQDAAPAKSPLPGGASSIQESYEDWRVLCNVVNNAKQCAVQQVQSDTKTGQRVLAVELNPTADGGTSGNLVMPFGLQFDAGVSLALDAGTSGKPLNYKTCIPAGCLVPLALDANTVTALKAGKQLKLTAKSVDDSVKPLVFTVSLKGFGPALDRAVAILK</sequence>
<evidence type="ECO:0000313" key="2">
    <source>
        <dbReference type="EMBL" id="PRH88673.1"/>
    </source>
</evidence>
<organism evidence="2 3">
    <name type="scientific">Labrys okinawensis</name>
    <dbReference type="NCBI Taxonomy" id="346911"/>
    <lineage>
        <taxon>Bacteria</taxon>
        <taxon>Pseudomonadati</taxon>
        <taxon>Pseudomonadota</taxon>
        <taxon>Alphaproteobacteria</taxon>
        <taxon>Hyphomicrobiales</taxon>
        <taxon>Xanthobacteraceae</taxon>
        <taxon>Labrys</taxon>
    </lineage>
</organism>
<dbReference type="Pfam" id="PF06776">
    <property type="entry name" value="IalB"/>
    <property type="match status" value="1"/>
</dbReference>
<reference evidence="2 3" key="1">
    <citation type="submission" date="2018-02" db="EMBL/GenBank/DDBJ databases">
        <title>Whole genome sequencing of endophytic bacterium.</title>
        <authorList>
            <person name="Eedara R."/>
            <person name="Podile A.R."/>
        </authorList>
    </citation>
    <scope>NUCLEOTIDE SEQUENCE [LARGE SCALE GENOMIC DNA]</scope>
    <source>
        <strain evidence="2 3">RP1T</strain>
    </source>
</reference>
<gene>
    <name evidence="2" type="ORF">C5L14_05445</name>
</gene>
<dbReference type="OrthoDB" id="9814802at2"/>
<proteinExistence type="predicted"/>
<accession>A0A2S9QH47</accession>
<dbReference type="Gene3D" id="2.60.40.1880">
    <property type="entry name" value="Invasion associated locus B (IalB) protein"/>
    <property type="match status" value="1"/>
</dbReference>
<keyword evidence="3" id="KW-1185">Reference proteome</keyword>
<feature type="region of interest" description="Disordered" evidence="1">
    <location>
        <begin position="1"/>
        <end position="33"/>
    </location>
</feature>
<evidence type="ECO:0008006" key="4">
    <source>
        <dbReference type="Google" id="ProtNLM"/>
    </source>
</evidence>
<dbReference type="Proteomes" id="UP000237682">
    <property type="component" value="Unassembled WGS sequence"/>
</dbReference>
<dbReference type="InterPro" id="IPR010642">
    <property type="entry name" value="Invasion_prot_B"/>
</dbReference>
<dbReference type="EMBL" id="PUEJ01000002">
    <property type="protein sequence ID" value="PRH88673.1"/>
    <property type="molecule type" value="Genomic_DNA"/>
</dbReference>
<dbReference type="InterPro" id="IPR038696">
    <property type="entry name" value="IalB_sf"/>
</dbReference>
<evidence type="ECO:0000256" key="1">
    <source>
        <dbReference type="SAM" id="MobiDB-lite"/>
    </source>
</evidence>
<comment type="caution">
    <text evidence="2">The sequence shown here is derived from an EMBL/GenBank/DDBJ whole genome shotgun (WGS) entry which is preliminary data.</text>
</comment>
<name>A0A2S9QH47_9HYPH</name>
<protein>
    <recommendedName>
        <fullName evidence="4">Invasion associated locus B family protein</fullName>
    </recommendedName>
</protein>
<evidence type="ECO:0000313" key="3">
    <source>
        <dbReference type="Proteomes" id="UP000237682"/>
    </source>
</evidence>